<organism evidence="9 10">
    <name type="scientific">Marinicella litoralis</name>
    <dbReference type="NCBI Taxonomy" id="644220"/>
    <lineage>
        <taxon>Bacteria</taxon>
        <taxon>Pseudomonadati</taxon>
        <taxon>Pseudomonadota</taxon>
        <taxon>Gammaproteobacteria</taxon>
        <taxon>Lysobacterales</taxon>
        <taxon>Marinicellaceae</taxon>
        <taxon>Marinicella</taxon>
    </lineage>
</organism>
<feature type="domain" description="HTH merR-type" evidence="8">
    <location>
        <begin position="6"/>
        <end position="75"/>
    </location>
</feature>
<dbReference type="Proteomes" id="UP000295724">
    <property type="component" value="Unassembled WGS sequence"/>
</dbReference>
<evidence type="ECO:0000256" key="3">
    <source>
        <dbReference type="ARBA" id="ARBA00022914"/>
    </source>
</evidence>
<dbReference type="RefSeq" id="WP_099019700.1">
    <property type="nucleotide sequence ID" value="NZ_NIHB01000003.1"/>
</dbReference>
<gene>
    <name evidence="9" type="ORF">C8D91_2201</name>
</gene>
<dbReference type="EMBL" id="SNZB01000005">
    <property type="protein sequence ID" value="TDR18286.1"/>
    <property type="molecule type" value="Genomic_DNA"/>
</dbReference>
<keyword evidence="4" id="KW-0805">Transcription regulation</keyword>
<keyword evidence="2" id="KW-0475">Mercuric resistance</keyword>
<dbReference type="InterPro" id="IPR047057">
    <property type="entry name" value="MerR_fam"/>
</dbReference>
<dbReference type="GO" id="GO:0046689">
    <property type="term" value="P:response to mercury ion"/>
    <property type="evidence" value="ECO:0007669"/>
    <property type="project" value="UniProtKB-KW"/>
</dbReference>
<accession>A0A4R6XFX1</accession>
<dbReference type="GO" id="GO:0003677">
    <property type="term" value="F:DNA binding"/>
    <property type="evidence" value="ECO:0007669"/>
    <property type="project" value="UniProtKB-KW"/>
</dbReference>
<dbReference type="PANTHER" id="PTHR30204">
    <property type="entry name" value="REDOX-CYCLING DRUG-SENSING TRANSCRIPTIONAL ACTIVATOR SOXR"/>
    <property type="match status" value="1"/>
</dbReference>
<name>A0A4R6XFX1_9GAMM</name>
<dbReference type="InterPro" id="IPR009061">
    <property type="entry name" value="DNA-bd_dom_put_sf"/>
</dbReference>
<dbReference type="Pfam" id="PF00376">
    <property type="entry name" value="MerR"/>
    <property type="match status" value="1"/>
</dbReference>
<evidence type="ECO:0000256" key="6">
    <source>
        <dbReference type="ARBA" id="ARBA00023163"/>
    </source>
</evidence>
<evidence type="ECO:0000256" key="5">
    <source>
        <dbReference type="ARBA" id="ARBA00023125"/>
    </source>
</evidence>
<dbReference type="CDD" id="cd04783">
    <property type="entry name" value="HTH_MerR1"/>
    <property type="match status" value="1"/>
</dbReference>
<evidence type="ECO:0000313" key="9">
    <source>
        <dbReference type="EMBL" id="TDR18286.1"/>
    </source>
</evidence>
<dbReference type="GO" id="GO:0045340">
    <property type="term" value="F:mercury ion binding"/>
    <property type="evidence" value="ECO:0007669"/>
    <property type="project" value="InterPro"/>
</dbReference>
<reference evidence="9 10" key="1">
    <citation type="submission" date="2019-03" db="EMBL/GenBank/DDBJ databases">
        <title>Genomic Encyclopedia of Type Strains, Phase IV (KMG-IV): sequencing the most valuable type-strain genomes for metagenomic binning, comparative biology and taxonomic classification.</title>
        <authorList>
            <person name="Goeker M."/>
        </authorList>
    </citation>
    <scope>NUCLEOTIDE SEQUENCE [LARGE SCALE GENOMIC DNA]</scope>
    <source>
        <strain evidence="9 10">DSM 25488</strain>
    </source>
</reference>
<dbReference type="SMART" id="SM00422">
    <property type="entry name" value="HTH_MERR"/>
    <property type="match status" value="1"/>
</dbReference>
<dbReference type="Pfam" id="PF09278">
    <property type="entry name" value="MerR-DNA-bind"/>
    <property type="match status" value="1"/>
</dbReference>
<dbReference type="PANTHER" id="PTHR30204:SF94">
    <property type="entry name" value="HEAVY METAL-DEPENDENT TRANSCRIPTIONAL REGULATOR HI_0293-RELATED"/>
    <property type="match status" value="1"/>
</dbReference>
<dbReference type="PROSITE" id="PS50937">
    <property type="entry name" value="HTH_MERR_2"/>
    <property type="match status" value="1"/>
</dbReference>
<dbReference type="GO" id="GO:0003700">
    <property type="term" value="F:DNA-binding transcription factor activity"/>
    <property type="evidence" value="ECO:0007669"/>
    <property type="project" value="InterPro"/>
</dbReference>
<evidence type="ECO:0000256" key="1">
    <source>
        <dbReference type="ARBA" id="ARBA00017146"/>
    </source>
</evidence>
<comment type="function">
    <text evidence="7">Mediates the mercuric-dependent induction of mercury resistance operon. In the absence of mercury MerR represses transcription by binding tightly to the mer operator region; when mercury is present the dimeric complex binds a single ion and becomes a potent transcriptional activator, while remaining bound to the mer site.</text>
</comment>
<evidence type="ECO:0000256" key="2">
    <source>
        <dbReference type="ARBA" id="ARBA00022466"/>
    </source>
</evidence>
<keyword evidence="6" id="KW-0804">Transcription</keyword>
<proteinExistence type="predicted"/>
<dbReference type="AlphaFoldDB" id="A0A4R6XFX1"/>
<evidence type="ECO:0000256" key="4">
    <source>
        <dbReference type="ARBA" id="ARBA00023015"/>
    </source>
</evidence>
<dbReference type="InterPro" id="IPR015358">
    <property type="entry name" value="Tscrpt_reg_MerR_DNA-bd"/>
</dbReference>
<comment type="caution">
    <text evidence="9">The sequence shown here is derived from an EMBL/GenBank/DDBJ whole genome shotgun (WGS) entry which is preliminary data.</text>
</comment>
<protein>
    <recommendedName>
        <fullName evidence="1">Mercuric resistance operon regulatory protein</fullName>
    </recommendedName>
</protein>
<evidence type="ECO:0000256" key="7">
    <source>
        <dbReference type="ARBA" id="ARBA00024874"/>
    </source>
</evidence>
<keyword evidence="3" id="KW-0476">Mercury</keyword>
<dbReference type="InterPro" id="IPR011794">
    <property type="entry name" value="MerR"/>
</dbReference>
<dbReference type="SUPFAM" id="SSF46955">
    <property type="entry name" value="Putative DNA-binding domain"/>
    <property type="match status" value="1"/>
</dbReference>
<keyword evidence="5" id="KW-0238">DNA-binding</keyword>
<evidence type="ECO:0000259" key="8">
    <source>
        <dbReference type="PROSITE" id="PS50937"/>
    </source>
</evidence>
<evidence type="ECO:0000313" key="10">
    <source>
        <dbReference type="Proteomes" id="UP000295724"/>
    </source>
</evidence>
<dbReference type="Gene3D" id="1.10.1660.10">
    <property type="match status" value="1"/>
</dbReference>
<dbReference type="InterPro" id="IPR000551">
    <property type="entry name" value="MerR-type_HTH_dom"/>
</dbReference>
<dbReference type="OrthoDB" id="9808480at2"/>
<dbReference type="PRINTS" id="PR00040">
    <property type="entry name" value="HTHMERR"/>
</dbReference>
<keyword evidence="10" id="KW-1185">Reference proteome</keyword>
<sequence>MTNNPSLTIGKLAKLAGVNVETIRYYQRIKLIKEPIKPISGFRQYEPTFVNTIKFIKRAQQLGFALAEIKSLLHLGESNCHDVKTLAIEKRQKIEAQLLGLTAIKTGLDEMIDACNETENTNHCALIESLVNSP</sequence>